<keyword evidence="2" id="KW-1185">Reference proteome</keyword>
<dbReference type="EnsemblMetazoa" id="GPPI039175-RA">
    <property type="protein sequence ID" value="GPPI039175-PA"/>
    <property type="gene ID" value="GPPI039175"/>
</dbReference>
<evidence type="ECO:0000313" key="1">
    <source>
        <dbReference type="EnsemblMetazoa" id="GPPI039175-PA"/>
    </source>
</evidence>
<organism evidence="1 2">
    <name type="scientific">Glossina palpalis gambiensis</name>
    <dbReference type="NCBI Taxonomy" id="67801"/>
    <lineage>
        <taxon>Eukaryota</taxon>
        <taxon>Metazoa</taxon>
        <taxon>Ecdysozoa</taxon>
        <taxon>Arthropoda</taxon>
        <taxon>Hexapoda</taxon>
        <taxon>Insecta</taxon>
        <taxon>Pterygota</taxon>
        <taxon>Neoptera</taxon>
        <taxon>Endopterygota</taxon>
        <taxon>Diptera</taxon>
        <taxon>Brachycera</taxon>
        <taxon>Muscomorpha</taxon>
        <taxon>Hippoboscoidea</taxon>
        <taxon>Glossinidae</taxon>
        <taxon>Glossina</taxon>
    </lineage>
</organism>
<dbReference type="AlphaFoldDB" id="A0A1B0BSF3"/>
<proteinExistence type="predicted"/>
<reference evidence="1" key="2">
    <citation type="submission" date="2020-05" db="UniProtKB">
        <authorList>
            <consortium name="EnsemblMetazoa"/>
        </authorList>
    </citation>
    <scope>IDENTIFICATION</scope>
    <source>
        <strain evidence="1">IAEA</strain>
    </source>
</reference>
<reference evidence="2" key="1">
    <citation type="submission" date="2015-01" db="EMBL/GenBank/DDBJ databases">
        <authorList>
            <person name="Aksoy S."/>
            <person name="Warren W."/>
            <person name="Wilson R.K."/>
        </authorList>
    </citation>
    <scope>NUCLEOTIDE SEQUENCE [LARGE SCALE GENOMIC DNA]</scope>
    <source>
        <strain evidence="2">IAEA</strain>
    </source>
</reference>
<dbReference type="EMBL" id="JXJN01019694">
    <property type="status" value="NOT_ANNOTATED_CDS"/>
    <property type="molecule type" value="Genomic_DNA"/>
</dbReference>
<dbReference type="EMBL" id="JXJN01019693">
    <property type="status" value="NOT_ANNOTATED_CDS"/>
    <property type="molecule type" value="Genomic_DNA"/>
</dbReference>
<protein>
    <submittedName>
        <fullName evidence="1">Uncharacterized protein</fullName>
    </submittedName>
</protein>
<dbReference type="VEuPathDB" id="VectorBase:GPPI039175"/>
<evidence type="ECO:0000313" key="2">
    <source>
        <dbReference type="Proteomes" id="UP000092460"/>
    </source>
</evidence>
<dbReference type="EMBL" id="JXJN01019692">
    <property type="status" value="NOT_ANNOTATED_CDS"/>
    <property type="molecule type" value="Genomic_DNA"/>
</dbReference>
<name>A0A1B0BSF3_9MUSC</name>
<sequence>MYPVTSFFTTTRNRQQCLEPVPVHVLIPNIDGPRAALCDAPAVPDKAANITLSENVSCVEYYFKIKFQEKMSILNDMTFEKLKSMQVDHISNCMSSTSVLQLCRESRADPNNIYNIWVHKLFQAYDISEFQYNDWFQIIAYLKSLAADVIKDTRVDQNTLRTPNLFASTETTINSTKEWKLLSDTQQLITRFETIITNSKTDAAIWSLLISFTLEVFVMLLKTDKKGHVLALVIAQRRLLILITESINTIKVKSGYEFEAVVQGFRVQHHFLILTILCDVSSLLTSVNFKIAIEGWHAVGKLSYTCQVLSKSFEDGKVSLQNGKMIDWSMQPSLKILKEIKKYLHYLQEIVVLHISEDASAHFLGCNFIQDYLTVCLDNHYQHQYFIMNNVKFFLQIFFKLFETPMIYADCRKYNEVLEYYAVLMLLDSSYCLHQHFCKFVLEEKWILAFTSLQVLKIYYSYQHFKMDSYVVSLEFWMKCLGHCTVHKFNERIFLIQDLTKSLIARIPEHILSEQGERLRELLLFVNDKHNASLFSLRLDSDLQKLKKLNGNFTGVITKLNLLIQNPKYINDSIMDSIVQVFEYLLKHRPSCDYSRLQLFFDCCFKLFVNFSLENVNKKIMKCLEENDKNVISICSVFMLEFIIKYRKQLLYKILPEYLGKSLEKVVVLLDVKFINKESQKEELKIFLTLPKLNMELLPLMDYATNFRKNPHQDVMPSYNVKTILNNILAQSTELKNMRTHFDEEDVHILEKIKHNVDKCYEI</sequence>
<dbReference type="Proteomes" id="UP000092460">
    <property type="component" value="Unassembled WGS sequence"/>
</dbReference>
<accession>A0A1B0BSF3</accession>